<keyword evidence="12" id="KW-1185">Reference proteome</keyword>
<dbReference type="SMART" id="SM00055">
    <property type="entry name" value="FCH"/>
    <property type="match status" value="1"/>
</dbReference>
<comment type="similarity">
    <text evidence="2">Belongs to the FCHO family.</text>
</comment>
<dbReference type="GO" id="GO:0005905">
    <property type="term" value="C:clathrin-coated pit"/>
    <property type="evidence" value="ECO:0007669"/>
    <property type="project" value="UniProtKB-SubCell"/>
</dbReference>
<feature type="compositionally biased region" description="Basic and acidic residues" evidence="8">
    <location>
        <begin position="513"/>
        <end position="601"/>
    </location>
</feature>
<feature type="compositionally biased region" description="Low complexity" evidence="8">
    <location>
        <begin position="911"/>
        <end position="920"/>
    </location>
</feature>
<dbReference type="GO" id="GO:0006897">
    <property type="term" value="P:endocytosis"/>
    <property type="evidence" value="ECO:0007669"/>
    <property type="project" value="UniProtKB-KW"/>
</dbReference>
<feature type="compositionally biased region" description="Low complexity" evidence="8">
    <location>
        <begin position="1004"/>
        <end position="1018"/>
    </location>
</feature>
<dbReference type="GeneTree" id="ENSGT00940000160221"/>
<evidence type="ECO:0000256" key="4">
    <source>
        <dbReference type="ARBA" id="ARBA00023054"/>
    </source>
</evidence>
<proteinExistence type="inferred from homology"/>
<dbReference type="PANTHER" id="PTHR13843:SF11">
    <property type="entry name" value="MICROTUBULE-ASSOCIATED PROTEIN 1S"/>
    <property type="match status" value="1"/>
</dbReference>
<feature type="domain" description="F-BAR" evidence="10">
    <location>
        <begin position="1179"/>
        <end position="1425"/>
    </location>
</feature>
<dbReference type="Pfam" id="PF22699">
    <property type="entry name" value="GMIP-like_FCH"/>
    <property type="match status" value="1"/>
</dbReference>
<feature type="compositionally biased region" description="Low complexity" evidence="8">
    <location>
        <begin position="688"/>
        <end position="697"/>
    </location>
</feature>
<sequence>MAAAAVAGPAIPGRLQPQPEPQPPAPAGGSRCSLLVIVGGECARPGLLRPVLAQLERGIRSWDVDPGICNLDEQLKIFVSRHSATFSSIVKGQRSLHHRGEELETLVLLNPSDKSLVDELRNLLLEPSYHKLLVLAGPFVEETGELLLQTGGFSPRHFFQILTDKEIEDLRSSAPSSALPRLTITCPDFGEWAYPGLDGSGLQDFVQLQLNPPGHRPESEGLREFLEYVAESLEPPSPFDLLEPPATAGFLKISRPCCYVFPGGLGDAAFFAVNGFTVLVNGGSSARSSFWKLVRHLDRVDAVLATRADSLPGINSLLRRKLAERDEEAAGVAAGGGRGSEDWLRHLISPDLGVVFLNTGERHPAGGDDEAGLALGYLERLGVVPTPLCRGPVPSEPLVLFLKMGVGRLDMYVLHPPRAGAGRDPASPSLAVSACALLVWHPASPTEKIVRVLFPGCTPQSRLLEGLAKLQHLTFLRQPVVTPQDLEAPAPARAESKESLRSASRSSLADGARPARAERKEVRTASVRDRPRGPTEEPPKPGKERSLPAKKESARGDAPARKEEKRAIQKEEGAPKREPRAEGKSKAEPLKKDPRAEDKKVGAARVPGRRSSAAAEQPSRPGSTRRSGIHPPTKAADKGLARAALKDPGASKAGSAKSREPPRTPGPGGGSALEGDSPSVFRCSDGCPSSTPGSPSPLAKTPPGQQSPELGLGLTPPLEALMNHIGEAGEDGGGGGSSEEKTLELMSPSSSAAPTPSPAGPRRPPEGAERLALSPFREAGPDVSPTVTTPSLPAEVGSPHSTEVDESLSVSFEQVLPPSAAAGDAEPGKVGLSLPLRAPATRAPRSASPHDVDLCLVSPCEFEHPKSALSPAGLASPRDVSNDSSARSQELARGHRGSGGLLEETPPTSVSESLPTLSDSDPPPTAEDGPSLAPDSDEEDTENYGPSRDPLPAPMKDPPPLPAQPGICMVDPETLPPDHLKRRETASRASLRKAPPRTGPSPGPAKAAPGPGTKAKGSLSSTRSEPTDRGPRPGADAKGSVAGRAVGSSGARTGPRGPSGSAPGRASIGAVPPGPPIYLDLAYLPGGASARSVDEEFFRRVRALCYVISGHDQGKEEAMRGILDALLAGKECWDADLQVTLIPTFDSLAMHEWYQETHGRQQDLGITVLGSNSTVAMQDETFPACKGEKNHGFDVLYHSMKQGQVSTKELADFIRERATVEETYSKAMAKLAKMAGNGTPMGTFAPLWEVFRVSSDKLSLCHMELTKKLNDLIKDVVRYGEEQSKAHKKCKEEAVGTLEAVQALHGVSQLLPKSRESYVNRCLELDRLRKEGTNQKEIDKVEGKTKKAAETLRRFVEKYNNARADFERKMLESALRFQAIEETHLRHMKGILGAYAHSVEDTHVQIGQVHEEFKQNVENVSVETLVRKFAENKGTGREKPGVLDFEEYSSMALPEGGRRPRASGGSRPFRIPGLSRREREHRPSDSPEAESVTCPVVDEEGFSVRPDVNQNTERENSRFCSSSDSDFDDEEEPRKFFVQIKPALPPSQPRDTEAAAAQLKATAGNLILPPAPGGTMKRHSSREMSGKRLRPHSASRAIRCAETPQAEVQLSKALFGPPLESALEPEDFPGSGSYGLTSSPSPFSSSSPENVEDSGLDSPSHPAPGPSPDSWVPRPATPQSPPGTRRPPRSPSSRPHTCLAWTAPGGPPGSEPRPDPWASDDQVPALPETGIREGQAVLPRRGYTRKIPSALTRSNGDLSRSLSPSPLSSSGPTSFPERNSGFSQSSLGISRGPSPVVLGSQDALPVATAFTEYINAYFRGQDALSCMVKVTGELTMSFPAGIVRVFNGTMPLPVLSFRLVRTTVIEHFQPNADLLFSDPSQSDPATKDFWLNMSALTGHLQRQAEQTPAASYYNVVLLRYQFSKPGAQAAPLQLSAHWQCGRALTQVSVEYSYCPSAMALPTPLTNVQILLPVEEPVTNVRLQPSASWNLEEKRLLWRLPDVSEEGGQGHLSASWEPLSGPSLPGPVAAHFTSEGSTLSGVDVELVGNGYRMSLVKRRFTTGTYLASCGAGLC</sequence>
<evidence type="ECO:0000313" key="11">
    <source>
        <dbReference type="Ensembl" id="ENSSHAP00000044235.1"/>
    </source>
</evidence>
<feature type="compositionally biased region" description="Low complexity" evidence="8">
    <location>
        <begin position="1554"/>
        <end position="1563"/>
    </location>
</feature>
<feature type="compositionally biased region" description="Basic and acidic residues" evidence="8">
    <location>
        <begin position="1475"/>
        <end position="1485"/>
    </location>
</feature>
<dbReference type="Ensembl" id="ENSSHAT00000036778.1">
    <property type="protein sequence ID" value="ENSSHAP00000044235.1"/>
    <property type="gene ID" value="ENSSHAG00000002099.2"/>
</dbReference>
<dbReference type="InParanoid" id="A0A7N4PZB7"/>
<feature type="region of interest" description="Disordered" evidence="8">
    <location>
        <begin position="1453"/>
        <end position="1493"/>
    </location>
</feature>
<feature type="region of interest" description="Disordered" evidence="8">
    <location>
        <begin position="1542"/>
        <end position="1787"/>
    </location>
</feature>
<dbReference type="GO" id="GO:0005875">
    <property type="term" value="C:microtubule associated complex"/>
    <property type="evidence" value="ECO:0007669"/>
    <property type="project" value="TreeGrafter"/>
</dbReference>
<dbReference type="InterPro" id="IPR054713">
    <property type="entry name" value="GMIP/FCHO2-like_FCH"/>
</dbReference>
<dbReference type="Pfam" id="PF10291">
    <property type="entry name" value="muHD"/>
    <property type="match status" value="1"/>
</dbReference>
<evidence type="ECO:0000259" key="10">
    <source>
        <dbReference type="PROSITE" id="PS51741"/>
    </source>
</evidence>
<feature type="compositionally biased region" description="Low complexity" evidence="8">
    <location>
        <begin position="1638"/>
        <end position="1648"/>
    </location>
</feature>
<dbReference type="InterPro" id="IPR026074">
    <property type="entry name" value="MAP1"/>
</dbReference>
<evidence type="ECO:0000256" key="8">
    <source>
        <dbReference type="SAM" id="MobiDB-lite"/>
    </source>
</evidence>
<dbReference type="InterPro" id="IPR057480">
    <property type="entry name" value="MAP1A/B/S-like_MBL"/>
</dbReference>
<dbReference type="InterPro" id="IPR028565">
    <property type="entry name" value="MHD"/>
</dbReference>
<dbReference type="GO" id="GO:0007409">
    <property type="term" value="P:axonogenesis"/>
    <property type="evidence" value="ECO:0007669"/>
    <property type="project" value="TreeGrafter"/>
</dbReference>
<dbReference type="InterPro" id="IPR056617">
    <property type="entry name" value="MAP1B/S_N"/>
</dbReference>
<keyword evidence="5" id="KW-0472">Membrane</keyword>
<comment type="subcellular location">
    <subcellularLocation>
        <location evidence="1">Membrane</location>
        <location evidence="1">Clathrin-coated pit</location>
        <topology evidence="1">Peripheral membrane protein</topology>
        <orientation evidence="1">Cytoplasmic side</orientation>
    </subcellularLocation>
</comment>
<feature type="region of interest" description="Disordered" evidence="8">
    <location>
        <begin position="486"/>
        <end position="809"/>
    </location>
</feature>
<name>A0A7N4PZB7_SARHA</name>
<dbReference type="InterPro" id="IPR001060">
    <property type="entry name" value="FCH_dom"/>
</dbReference>
<evidence type="ECO:0000256" key="7">
    <source>
        <dbReference type="PROSITE-ProRule" id="PRU01077"/>
    </source>
</evidence>
<dbReference type="FunFam" id="1.20.1270.60:FF:000016">
    <property type="entry name" value="FCH domain only protein 2"/>
    <property type="match status" value="1"/>
</dbReference>
<feature type="compositionally biased region" description="Low complexity" evidence="8">
    <location>
        <begin position="1758"/>
        <end position="1774"/>
    </location>
</feature>
<accession>A0A7N4PZB7</accession>
<evidence type="ECO:0000259" key="9">
    <source>
        <dbReference type="PROSITE" id="PS51072"/>
    </source>
</evidence>
<dbReference type="GO" id="GO:0005829">
    <property type="term" value="C:cytosol"/>
    <property type="evidence" value="ECO:0007669"/>
    <property type="project" value="TreeGrafter"/>
</dbReference>
<dbReference type="Pfam" id="PF25281">
    <property type="entry name" value="MBL_MAP1B"/>
    <property type="match status" value="1"/>
</dbReference>
<reference evidence="11" key="2">
    <citation type="submission" date="2025-08" db="UniProtKB">
        <authorList>
            <consortium name="Ensembl"/>
        </authorList>
    </citation>
    <scope>IDENTIFICATION</scope>
</reference>
<feature type="compositionally biased region" description="Basic and acidic residues" evidence="8">
    <location>
        <begin position="976"/>
        <end position="986"/>
    </location>
</feature>
<dbReference type="Proteomes" id="UP000007648">
    <property type="component" value="Unassembled WGS sequence"/>
</dbReference>
<feature type="compositionally biased region" description="Pro residues" evidence="8">
    <location>
        <begin position="949"/>
        <end position="963"/>
    </location>
</feature>
<evidence type="ECO:0000256" key="6">
    <source>
        <dbReference type="ARBA" id="ARBA00023176"/>
    </source>
</evidence>
<dbReference type="InterPro" id="IPR031160">
    <property type="entry name" value="F_BAR_dom"/>
</dbReference>
<evidence type="ECO:0000256" key="2">
    <source>
        <dbReference type="ARBA" id="ARBA00011064"/>
    </source>
</evidence>
<gene>
    <name evidence="11" type="primary">MAP1S</name>
</gene>
<evidence type="ECO:0000256" key="1">
    <source>
        <dbReference type="ARBA" id="ARBA00004283"/>
    </source>
</evidence>
<dbReference type="FunCoup" id="A0A7N4PZB7">
    <property type="interactions" value="485"/>
</dbReference>
<keyword evidence="3" id="KW-0254">Endocytosis</keyword>
<dbReference type="GO" id="GO:0000226">
    <property type="term" value="P:microtubule cytoskeleton organization"/>
    <property type="evidence" value="ECO:0007669"/>
    <property type="project" value="InterPro"/>
</dbReference>
<dbReference type="GO" id="GO:0005874">
    <property type="term" value="C:microtubule"/>
    <property type="evidence" value="ECO:0007669"/>
    <property type="project" value="InterPro"/>
</dbReference>
<dbReference type="Gene3D" id="2.60.40.1170">
    <property type="entry name" value="Mu homology domain, subdomain B"/>
    <property type="match status" value="2"/>
</dbReference>
<dbReference type="PROSITE" id="PS51072">
    <property type="entry name" value="MHD"/>
    <property type="match status" value="1"/>
</dbReference>
<dbReference type="GO" id="GO:0008017">
    <property type="term" value="F:microtubule binding"/>
    <property type="evidence" value="ECO:0007669"/>
    <property type="project" value="InterPro"/>
</dbReference>
<evidence type="ECO:0000256" key="5">
    <source>
        <dbReference type="ARBA" id="ARBA00023136"/>
    </source>
</evidence>
<dbReference type="InterPro" id="IPR027267">
    <property type="entry name" value="AH/BAR_dom_sf"/>
</dbReference>
<dbReference type="Gene3D" id="1.20.1270.60">
    <property type="entry name" value="Arfaptin homology (AH) domain/BAR domain"/>
    <property type="match status" value="1"/>
</dbReference>
<feature type="region of interest" description="Disordered" evidence="8">
    <location>
        <begin position="1508"/>
        <end position="1530"/>
    </location>
</feature>
<evidence type="ECO:0000313" key="12">
    <source>
        <dbReference type="Proteomes" id="UP000007648"/>
    </source>
</evidence>
<feature type="compositionally biased region" description="Low complexity" evidence="8">
    <location>
        <begin position="708"/>
        <end position="721"/>
    </location>
</feature>
<dbReference type="InterPro" id="IPR018808">
    <property type="entry name" value="Muniscin_C"/>
</dbReference>
<reference evidence="11" key="3">
    <citation type="submission" date="2025-09" db="UniProtKB">
        <authorList>
            <consortium name="Ensembl"/>
        </authorList>
    </citation>
    <scope>IDENTIFICATION</scope>
</reference>
<dbReference type="GO" id="GO:0043025">
    <property type="term" value="C:neuronal cell body"/>
    <property type="evidence" value="ECO:0007669"/>
    <property type="project" value="TreeGrafter"/>
</dbReference>
<feature type="compositionally biased region" description="Low complexity" evidence="8">
    <location>
        <begin position="1"/>
        <end position="17"/>
    </location>
</feature>
<dbReference type="GO" id="GO:0045202">
    <property type="term" value="C:synapse"/>
    <property type="evidence" value="ECO:0007669"/>
    <property type="project" value="TreeGrafter"/>
</dbReference>
<dbReference type="GO" id="GO:0016358">
    <property type="term" value="P:dendrite development"/>
    <property type="evidence" value="ECO:0007669"/>
    <property type="project" value="TreeGrafter"/>
</dbReference>
<dbReference type="GO" id="GO:0003779">
    <property type="term" value="F:actin binding"/>
    <property type="evidence" value="ECO:0007669"/>
    <property type="project" value="TreeGrafter"/>
</dbReference>
<feature type="region of interest" description="Disordered" evidence="8">
    <location>
        <begin position="865"/>
        <end position="1069"/>
    </location>
</feature>
<dbReference type="SUPFAM" id="SSF103657">
    <property type="entry name" value="BAR/IMD domain-like"/>
    <property type="match status" value="1"/>
</dbReference>
<dbReference type="PROSITE" id="PS51741">
    <property type="entry name" value="F_BAR"/>
    <property type="match status" value="1"/>
</dbReference>
<dbReference type="PANTHER" id="PTHR13843">
    <property type="entry name" value="MICROTUBULE-ASSOCIATED PROTEIN"/>
    <property type="match status" value="1"/>
</dbReference>
<feature type="compositionally biased region" description="Polar residues" evidence="8">
    <location>
        <begin position="1776"/>
        <end position="1787"/>
    </location>
</feature>
<feature type="region of interest" description="Disordered" evidence="8">
    <location>
        <begin position="1"/>
        <end position="27"/>
    </location>
</feature>
<feature type="compositionally biased region" description="Pro residues" evidence="8">
    <location>
        <begin position="1675"/>
        <end position="1685"/>
    </location>
</feature>
<protein>
    <submittedName>
        <fullName evidence="11">FCH and mu domain containing endocytic adaptor 1</fullName>
    </submittedName>
</protein>
<feature type="compositionally biased region" description="Low complexity" evidence="8">
    <location>
        <begin position="1039"/>
        <end position="1069"/>
    </location>
</feature>
<evidence type="ECO:0000256" key="3">
    <source>
        <dbReference type="ARBA" id="ARBA00022583"/>
    </source>
</evidence>
<dbReference type="GO" id="GO:0031114">
    <property type="term" value="P:regulation of microtubule depolymerization"/>
    <property type="evidence" value="ECO:0007669"/>
    <property type="project" value="TreeGrafter"/>
</dbReference>
<keyword evidence="6" id="KW-0168">Coated pit</keyword>
<dbReference type="GO" id="GO:0030425">
    <property type="term" value="C:dendrite"/>
    <property type="evidence" value="ECO:0007669"/>
    <property type="project" value="TreeGrafter"/>
</dbReference>
<reference evidence="11 12" key="1">
    <citation type="journal article" date="2011" name="Proc. Natl. Acad. Sci. U.S.A.">
        <title>Genetic diversity and population structure of the endangered marsupial Sarcophilus harrisii (Tasmanian devil).</title>
        <authorList>
            <person name="Miller W."/>
            <person name="Hayes V.M."/>
            <person name="Ratan A."/>
            <person name="Petersen D.C."/>
            <person name="Wittekindt N.E."/>
            <person name="Miller J."/>
            <person name="Walenz B."/>
            <person name="Knight J."/>
            <person name="Qi J."/>
            <person name="Zhao F."/>
            <person name="Wang Q."/>
            <person name="Bedoya-Reina O.C."/>
            <person name="Katiyar N."/>
            <person name="Tomsho L.P."/>
            <person name="Kasson L.M."/>
            <person name="Hardie R.A."/>
            <person name="Woodbridge P."/>
            <person name="Tindall E.A."/>
            <person name="Bertelsen M.F."/>
            <person name="Dixon D."/>
            <person name="Pyecroft S."/>
            <person name="Helgen K.M."/>
            <person name="Lesk A.M."/>
            <person name="Pringle T.H."/>
            <person name="Patterson N."/>
            <person name="Zhang Y."/>
            <person name="Kreiss A."/>
            <person name="Woods G.M."/>
            <person name="Jones M.E."/>
            <person name="Schuster S.C."/>
        </authorList>
    </citation>
    <scope>NUCLEOTIDE SEQUENCE [LARGE SCALE GENOMIC DNA]</scope>
</reference>
<keyword evidence="4 7" id="KW-0175">Coiled coil</keyword>
<dbReference type="Pfam" id="PF23415">
    <property type="entry name" value="MAPB1_N"/>
    <property type="match status" value="1"/>
</dbReference>
<feature type="domain" description="MHD" evidence="9">
    <location>
        <begin position="1803"/>
        <end position="2067"/>
    </location>
</feature>
<organism evidence="11 12">
    <name type="scientific">Sarcophilus harrisii</name>
    <name type="common">Tasmanian devil</name>
    <name type="synonym">Sarcophilus laniarius</name>
    <dbReference type="NCBI Taxonomy" id="9305"/>
    <lineage>
        <taxon>Eukaryota</taxon>
        <taxon>Metazoa</taxon>
        <taxon>Chordata</taxon>
        <taxon>Craniata</taxon>
        <taxon>Vertebrata</taxon>
        <taxon>Euteleostomi</taxon>
        <taxon>Mammalia</taxon>
        <taxon>Metatheria</taxon>
        <taxon>Dasyuromorphia</taxon>
        <taxon>Dasyuridae</taxon>
        <taxon>Sarcophilus</taxon>
    </lineage>
</organism>